<dbReference type="AlphaFoldDB" id="V8CD40"/>
<dbReference type="HOGENOM" id="CLU_2180210_0_0_7"/>
<keyword evidence="4" id="KW-1185">Reference proteome</keyword>
<organism evidence="3 4">
    <name type="scientific">Helicobacter macacae MIT 99-5501</name>
    <dbReference type="NCBI Taxonomy" id="1357400"/>
    <lineage>
        <taxon>Bacteria</taxon>
        <taxon>Pseudomonadati</taxon>
        <taxon>Campylobacterota</taxon>
        <taxon>Epsilonproteobacteria</taxon>
        <taxon>Campylobacterales</taxon>
        <taxon>Helicobacteraceae</taxon>
        <taxon>Helicobacter</taxon>
    </lineage>
</organism>
<gene>
    <name evidence="3" type="ORF">HMPREF2086_00337</name>
</gene>
<proteinExistence type="predicted"/>
<protein>
    <recommendedName>
        <fullName evidence="5">Type I restriction modification DNA specificity domain-containing protein</fullName>
    </recommendedName>
</protein>
<name>V8CD40_9HELI</name>
<reference evidence="3 4" key="1">
    <citation type="journal article" date="2014" name="Genome Announc.">
        <title>Draft genome sequences of six enterohepatic helicobacter species isolated from humans and one from rhesus macaques.</title>
        <authorList>
            <person name="Shen Z."/>
            <person name="Sheh A."/>
            <person name="Young S.K."/>
            <person name="Abouelliel A."/>
            <person name="Ward D.V."/>
            <person name="Earl A.M."/>
            <person name="Fox J.G."/>
        </authorList>
    </citation>
    <scope>NUCLEOTIDE SEQUENCE [LARGE SCALE GENOMIC DNA]</scope>
    <source>
        <strain evidence="3 4">MIT 99-5501</strain>
    </source>
</reference>
<dbReference type="STRING" id="1357400.HMPREF2086_00337"/>
<accession>V8CD40</accession>
<sequence length="109" mass="12095">MNEKHINKSLCESDSTKKPLPCEVESQISPLLREAESKSPLPCGGGLGVGIIPQGYKQTSIGIIPQDWEVVRLGEVCRTTMNQMRKSVIARQWQSHNEAIHKSANIDLQ</sequence>
<dbReference type="GO" id="GO:0009307">
    <property type="term" value="P:DNA restriction-modification system"/>
    <property type="evidence" value="ECO:0007669"/>
    <property type="project" value="UniProtKB-KW"/>
</dbReference>
<dbReference type="SUPFAM" id="SSF116734">
    <property type="entry name" value="DNA methylase specificity domain"/>
    <property type="match status" value="1"/>
</dbReference>
<keyword evidence="2" id="KW-0238">DNA-binding</keyword>
<dbReference type="Gene3D" id="3.90.220.20">
    <property type="entry name" value="DNA methylase specificity domains"/>
    <property type="match status" value="1"/>
</dbReference>
<evidence type="ECO:0000313" key="3">
    <source>
        <dbReference type="EMBL" id="ETD25002.1"/>
    </source>
</evidence>
<evidence type="ECO:0008006" key="5">
    <source>
        <dbReference type="Google" id="ProtNLM"/>
    </source>
</evidence>
<dbReference type="Proteomes" id="UP000018731">
    <property type="component" value="Unassembled WGS sequence"/>
</dbReference>
<comment type="caution">
    <text evidence="3">The sequence shown here is derived from an EMBL/GenBank/DDBJ whole genome shotgun (WGS) entry which is preliminary data.</text>
</comment>
<dbReference type="RefSeq" id="WP_023927004.1">
    <property type="nucleotide sequence ID" value="NZ_KI669454.1"/>
</dbReference>
<evidence type="ECO:0000256" key="2">
    <source>
        <dbReference type="ARBA" id="ARBA00023125"/>
    </source>
</evidence>
<dbReference type="GO" id="GO:0003677">
    <property type="term" value="F:DNA binding"/>
    <property type="evidence" value="ECO:0007669"/>
    <property type="project" value="UniProtKB-KW"/>
</dbReference>
<evidence type="ECO:0000313" key="4">
    <source>
        <dbReference type="Proteomes" id="UP000018731"/>
    </source>
</evidence>
<dbReference type="PATRIC" id="fig|1357400.3.peg.460"/>
<dbReference type="EMBL" id="AZJI01000001">
    <property type="protein sequence ID" value="ETD25002.1"/>
    <property type="molecule type" value="Genomic_DNA"/>
</dbReference>
<dbReference type="OrthoDB" id="5323932at2"/>
<dbReference type="InterPro" id="IPR044946">
    <property type="entry name" value="Restrct_endonuc_typeI_TRD_sf"/>
</dbReference>
<evidence type="ECO:0000256" key="1">
    <source>
        <dbReference type="ARBA" id="ARBA00022747"/>
    </source>
</evidence>
<keyword evidence="1" id="KW-0680">Restriction system</keyword>